<proteinExistence type="predicted"/>
<dbReference type="OrthoDB" id="6401450at2"/>
<comment type="caution">
    <text evidence="1">The sequence shown here is derived from an EMBL/GenBank/DDBJ whole genome shotgun (WGS) entry which is preliminary data.</text>
</comment>
<evidence type="ECO:0000313" key="1">
    <source>
        <dbReference type="EMBL" id="ORM52905.1"/>
    </source>
</evidence>
<dbReference type="RefSeq" id="WP_094120732.1">
    <property type="nucleotide sequence ID" value="NZ_MLFN01000024.1"/>
</dbReference>
<accession>A0A1X1BWK6</accession>
<dbReference type="AlphaFoldDB" id="A0A1X1BWK6"/>
<dbReference type="InterPro" id="IPR053773">
    <property type="entry name" value="Vpar_1526-like"/>
</dbReference>
<dbReference type="Proteomes" id="UP000193933">
    <property type="component" value="Unassembled WGS sequence"/>
</dbReference>
<organism evidence="1 2">
    <name type="scientific">Pantoea conspicua</name>
    <dbReference type="NCBI Taxonomy" id="472705"/>
    <lineage>
        <taxon>Bacteria</taxon>
        <taxon>Pseudomonadati</taxon>
        <taxon>Pseudomonadota</taxon>
        <taxon>Gammaproteobacteria</taxon>
        <taxon>Enterobacterales</taxon>
        <taxon>Erwiniaceae</taxon>
        <taxon>Pantoea</taxon>
    </lineage>
</organism>
<reference evidence="1 2" key="1">
    <citation type="journal article" date="2017" name="Antonie Van Leeuwenhoek">
        <title>Phylogenomic resolution of the bacterial genus Pantoea and its relationship with Erwinia and Tatumella.</title>
        <authorList>
            <person name="Palmer M."/>
            <person name="Steenkamp E.T."/>
            <person name="Coetzee M.P."/>
            <person name="Chan W.Y."/>
            <person name="van Zyl E."/>
            <person name="De Maayer P."/>
            <person name="Coutinho T.A."/>
            <person name="Blom J."/>
            <person name="Smits T.H."/>
            <person name="Duffy B."/>
            <person name="Venter S.N."/>
        </authorList>
    </citation>
    <scope>NUCLEOTIDE SEQUENCE [LARGE SCALE GENOMIC DNA]</scope>
    <source>
        <strain evidence="1 2">LMG 24534</strain>
    </source>
</reference>
<gene>
    <name evidence="1" type="ORF">HA41_10200</name>
</gene>
<sequence>MSLFNAGTSQEVSNGSTAIQAQGDVTITNGLSAQDVKVIFELLFENQFPKIQEIARQQAILNGNEFQAKVISDLHKNSKRIITDKFKDPDVQALLNDALISASRKGEKSHPELLSKLIVEKVSSGNSDLKDIVISEAIDVIPKLTKQQIALMCGVFILKDMQISSPSGEVIYLLSRFHDKFEKTFGLDFNLSNTNLNHISYTGACNYNDFMGINAIDAYLGKYNNFGAANKIEAQAKVKAVAPSIHNFLERINTPTIGGITLTSVGLAIAITAINEIQQIEYSNWIR</sequence>
<keyword evidence="2" id="KW-1185">Reference proteome</keyword>
<name>A0A1X1BWK6_9GAMM</name>
<evidence type="ECO:0000313" key="2">
    <source>
        <dbReference type="Proteomes" id="UP000193933"/>
    </source>
</evidence>
<dbReference type="NCBIfam" id="NF045477">
    <property type="entry name" value="LPO_1073_dom"/>
    <property type="match status" value="1"/>
</dbReference>
<protein>
    <submittedName>
        <fullName evidence="1">Uncharacterized protein</fullName>
    </submittedName>
</protein>
<dbReference type="EMBL" id="MLFN01000024">
    <property type="protein sequence ID" value="ORM52905.1"/>
    <property type="molecule type" value="Genomic_DNA"/>
</dbReference>